<sequence>MEKRYFHSTILNKAFEYHVVAPDHPITEGNILYVQDGNDYLELGKFLEAFHGLKSKGLVPNDNWIIVFIHPGTSEERWHSYNRKGSYFHSYIQMMHTEFIPFVEKELSVRNVIKRGLLGDSLAANISLNIAAKQPSMWTHLLLQSAAISQQDLDEIYNMDQPLHWKVYQTVGIYEDEFVSPITNERLYIYTRNRELAEVFRKKGASVQLTEFEEHHLWVVWERDLPNALKFLFHS</sequence>
<gene>
    <name evidence="1" type="ORF">GMD78_03100</name>
</gene>
<dbReference type="Pfam" id="PF00756">
    <property type="entry name" value="Esterase"/>
    <property type="match status" value="1"/>
</dbReference>
<dbReference type="EMBL" id="WOCA01000002">
    <property type="protein sequence ID" value="MUK87388.1"/>
    <property type="molecule type" value="Genomic_DNA"/>
</dbReference>
<name>A0A6N8FJ73_9BACI</name>
<dbReference type="Gene3D" id="3.40.50.1820">
    <property type="entry name" value="alpha/beta hydrolase"/>
    <property type="match status" value="1"/>
</dbReference>
<evidence type="ECO:0000313" key="1">
    <source>
        <dbReference type="EMBL" id="MUK87388.1"/>
    </source>
</evidence>
<keyword evidence="2" id="KW-1185">Reference proteome</keyword>
<evidence type="ECO:0000313" key="2">
    <source>
        <dbReference type="Proteomes" id="UP000469125"/>
    </source>
</evidence>
<protein>
    <recommendedName>
        <fullName evidence="3">Esterase</fullName>
    </recommendedName>
</protein>
<dbReference type="PANTHER" id="PTHR48098">
    <property type="entry name" value="ENTEROCHELIN ESTERASE-RELATED"/>
    <property type="match status" value="1"/>
</dbReference>
<accession>A0A6N8FJ73</accession>
<dbReference type="InterPro" id="IPR029058">
    <property type="entry name" value="AB_hydrolase_fold"/>
</dbReference>
<comment type="caution">
    <text evidence="1">The sequence shown here is derived from an EMBL/GenBank/DDBJ whole genome shotgun (WGS) entry which is preliminary data.</text>
</comment>
<organism evidence="1 2">
    <name type="scientific">Ornithinibacillus caprae</name>
    <dbReference type="NCBI Taxonomy" id="2678566"/>
    <lineage>
        <taxon>Bacteria</taxon>
        <taxon>Bacillati</taxon>
        <taxon>Bacillota</taxon>
        <taxon>Bacilli</taxon>
        <taxon>Bacillales</taxon>
        <taxon>Bacillaceae</taxon>
        <taxon>Ornithinibacillus</taxon>
    </lineage>
</organism>
<dbReference type="PANTHER" id="PTHR48098:SF3">
    <property type="entry name" value="IRON(III) ENTEROBACTIN ESTERASE"/>
    <property type="match status" value="1"/>
</dbReference>
<evidence type="ECO:0008006" key="3">
    <source>
        <dbReference type="Google" id="ProtNLM"/>
    </source>
</evidence>
<dbReference type="SUPFAM" id="SSF53474">
    <property type="entry name" value="alpha/beta-Hydrolases"/>
    <property type="match status" value="1"/>
</dbReference>
<reference evidence="1 2" key="1">
    <citation type="submission" date="2019-11" db="EMBL/GenBank/DDBJ databases">
        <authorList>
            <person name="Li X."/>
        </authorList>
    </citation>
    <scope>NUCLEOTIDE SEQUENCE [LARGE SCALE GENOMIC DNA]</scope>
    <source>
        <strain evidence="1 2">L9</strain>
    </source>
</reference>
<dbReference type="InterPro" id="IPR050583">
    <property type="entry name" value="Mycobacterial_A85_antigen"/>
</dbReference>
<dbReference type="RefSeq" id="WP_155667060.1">
    <property type="nucleotide sequence ID" value="NZ_WOCA01000002.1"/>
</dbReference>
<dbReference type="Proteomes" id="UP000469125">
    <property type="component" value="Unassembled WGS sequence"/>
</dbReference>
<dbReference type="InterPro" id="IPR000801">
    <property type="entry name" value="Esterase-like"/>
</dbReference>
<proteinExistence type="predicted"/>
<dbReference type="AlphaFoldDB" id="A0A6N8FJ73"/>